<evidence type="ECO:0000256" key="1">
    <source>
        <dbReference type="ARBA" id="ARBA00022857"/>
    </source>
</evidence>
<protein>
    <submittedName>
        <fullName evidence="3">NAD(P)-binding Rossmann-fold containing protein</fullName>
    </submittedName>
</protein>
<evidence type="ECO:0000313" key="4">
    <source>
        <dbReference type="Proteomes" id="UP000016922"/>
    </source>
</evidence>
<evidence type="ECO:0000313" key="3">
    <source>
        <dbReference type="EMBL" id="EPE27845.1"/>
    </source>
</evidence>
<dbReference type="EMBL" id="KE145369">
    <property type="protein sequence ID" value="EPE27845.1"/>
    <property type="molecule type" value="Genomic_DNA"/>
</dbReference>
<reference evidence="3 4" key="1">
    <citation type="journal article" date="2013" name="BMC Genomics">
        <title>Genomics-driven discovery of the pneumocandin biosynthetic gene cluster in the fungus Glarea lozoyensis.</title>
        <authorList>
            <person name="Chen L."/>
            <person name="Yue Q."/>
            <person name="Zhang X."/>
            <person name="Xiang M."/>
            <person name="Wang C."/>
            <person name="Li S."/>
            <person name="Che Y."/>
            <person name="Ortiz-Lopez F.J."/>
            <person name="Bills G.F."/>
            <person name="Liu X."/>
            <person name="An Z."/>
        </authorList>
    </citation>
    <scope>NUCLEOTIDE SEQUENCE [LARGE SCALE GENOMIC DNA]</scope>
    <source>
        <strain evidence="4">ATCC 20868 / MF5171</strain>
    </source>
</reference>
<dbReference type="InterPro" id="IPR036291">
    <property type="entry name" value="NAD(P)-bd_dom_sf"/>
</dbReference>
<evidence type="ECO:0000256" key="2">
    <source>
        <dbReference type="ARBA" id="ARBA00023002"/>
    </source>
</evidence>
<dbReference type="KEGG" id="glz:GLAREA_04636"/>
<gene>
    <name evidence="3" type="ORF">GLAREA_04636</name>
</gene>
<organism evidence="3 4">
    <name type="scientific">Glarea lozoyensis (strain ATCC 20868 / MF5171)</name>
    <dbReference type="NCBI Taxonomy" id="1116229"/>
    <lineage>
        <taxon>Eukaryota</taxon>
        <taxon>Fungi</taxon>
        <taxon>Dikarya</taxon>
        <taxon>Ascomycota</taxon>
        <taxon>Pezizomycotina</taxon>
        <taxon>Leotiomycetes</taxon>
        <taxon>Helotiales</taxon>
        <taxon>Helotiaceae</taxon>
        <taxon>Glarea</taxon>
    </lineage>
</organism>
<dbReference type="InterPro" id="IPR051609">
    <property type="entry name" value="NmrA/Isoflavone_reductase-like"/>
</dbReference>
<dbReference type="PANTHER" id="PTHR47706:SF9">
    <property type="entry name" value="NMRA-LIKE DOMAIN-CONTAINING PROTEIN-RELATED"/>
    <property type="match status" value="1"/>
</dbReference>
<dbReference type="GeneID" id="19463691"/>
<sequence>MYGKKIRLRRKLEELADKAISEDNPFTWTSIVNGHFFDYGLEDGLLHFNLDTHVAQLLDGGSIRASTSTLPRVAEAVVRVLQRPNETRNRAIYVQSFCPTQLEILAALERATGTQWRTEHIDSKAYLEENSKLLATDYHKASFGIVFVLGTTDADWTQREGFAMELLGLKDENLDDVVAAVVAKNRAKADAT</sequence>
<dbReference type="AlphaFoldDB" id="S3CQ78"/>
<keyword evidence="2" id="KW-0560">Oxidoreductase</keyword>
<dbReference type="GO" id="GO:0016491">
    <property type="term" value="F:oxidoreductase activity"/>
    <property type="evidence" value="ECO:0007669"/>
    <property type="project" value="UniProtKB-KW"/>
</dbReference>
<dbReference type="PANTHER" id="PTHR47706">
    <property type="entry name" value="NMRA-LIKE FAMILY PROTEIN"/>
    <property type="match status" value="1"/>
</dbReference>
<proteinExistence type="predicted"/>
<keyword evidence="4" id="KW-1185">Reference proteome</keyword>
<dbReference type="eggNOG" id="ENOG502SHHA">
    <property type="taxonomic scope" value="Eukaryota"/>
</dbReference>
<name>S3CQ78_GLAL2</name>
<dbReference type="HOGENOM" id="CLU_1415290_0_0_1"/>
<dbReference type="Proteomes" id="UP000016922">
    <property type="component" value="Unassembled WGS sequence"/>
</dbReference>
<dbReference type="OMA" id="WRTEHID"/>
<dbReference type="RefSeq" id="XP_008085204.1">
    <property type="nucleotide sequence ID" value="XM_008087013.1"/>
</dbReference>
<dbReference type="Gene3D" id="3.40.50.720">
    <property type="entry name" value="NAD(P)-binding Rossmann-like Domain"/>
    <property type="match status" value="1"/>
</dbReference>
<keyword evidence="1" id="KW-0521">NADP</keyword>
<dbReference type="SUPFAM" id="SSF51735">
    <property type="entry name" value="NAD(P)-binding Rossmann-fold domains"/>
    <property type="match status" value="1"/>
</dbReference>
<dbReference type="OrthoDB" id="9984533at2759"/>
<accession>S3CQ78</accession>